<evidence type="ECO:0000313" key="1">
    <source>
        <dbReference type="EMBL" id="KZB95173.1"/>
    </source>
</evidence>
<dbReference type="OrthoDB" id="7578165at2"/>
<dbReference type="EMBL" id="LQCK02000015">
    <property type="protein sequence ID" value="KZB95173.1"/>
    <property type="molecule type" value="Genomic_DNA"/>
</dbReference>
<keyword evidence="2" id="KW-1185">Reference proteome</keyword>
<comment type="caution">
    <text evidence="1">The sequence shown here is derived from an EMBL/GenBank/DDBJ whole genome shotgun (WGS) entry which is preliminary data.</text>
</comment>
<dbReference type="STRING" id="621456.BJP26_07110"/>
<proteinExistence type="predicted"/>
<dbReference type="Proteomes" id="UP000078460">
    <property type="component" value="Unassembled WGS sequence"/>
</dbReference>
<sequence>MPASVLLFAAATGLSGCGNSKAPSKAAFAAALEPVVRDVFCHPIDVMRYEVEGEPGGSGFPIVTSPKPTLAGPGSDGKAVAMLDGLAGVGLVTRTTFEKPARWSGSTNAFVRQPLISYAPTPKGAPYLHTVERKATNAMVSVPYFCLAKGEVVDVVRWTEPTDFAGHRVSQVTYTYHGVDPIPVMPPAEQARIAEPKESTMPFELQSDGWRPMPR</sequence>
<evidence type="ECO:0000313" key="2">
    <source>
        <dbReference type="Proteomes" id="UP000078460"/>
    </source>
</evidence>
<accession>A0A175Y3C2</accession>
<reference evidence="1" key="1">
    <citation type="submission" date="2016-03" db="EMBL/GenBank/DDBJ databases">
        <title>Sphingomonas melonis TY, whole genome shotgun sequencing.</title>
        <authorList>
            <person name="Wang H."/>
            <person name="Zhu P."/>
        </authorList>
    </citation>
    <scope>NUCLEOTIDE SEQUENCE [LARGE SCALE GENOMIC DNA]</scope>
    <source>
        <strain evidence="1">TY</strain>
    </source>
</reference>
<dbReference type="RefSeq" id="WP_017978518.1">
    <property type="nucleotide sequence ID" value="NZ_CP017578.1"/>
</dbReference>
<gene>
    <name evidence="1" type="ORF">AVM11_16960</name>
</gene>
<dbReference type="KEGG" id="smy:BJP26_07110"/>
<name>A0A175Y3C2_9SPHN</name>
<organism evidence="1 2">
    <name type="scientific">Sphingomonas melonis TY</name>
    <dbReference type="NCBI Taxonomy" id="621456"/>
    <lineage>
        <taxon>Bacteria</taxon>
        <taxon>Pseudomonadati</taxon>
        <taxon>Pseudomonadota</taxon>
        <taxon>Alphaproteobacteria</taxon>
        <taxon>Sphingomonadales</taxon>
        <taxon>Sphingomonadaceae</taxon>
        <taxon>Sphingomonas</taxon>
    </lineage>
</organism>
<dbReference type="AlphaFoldDB" id="A0A175Y3C2"/>
<protein>
    <submittedName>
        <fullName evidence="1">Uncharacterized protein</fullName>
    </submittedName>
</protein>